<reference evidence="1" key="1">
    <citation type="journal article" date="2015" name="Nature">
        <title>Complex archaea that bridge the gap between prokaryotes and eukaryotes.</title>
        <authorList>
            <person name="Spang A."/>
            <person name="Saw J.H."/>
            <person name="Jorgensen S.L."/>
            <person name="Zaremba-Niedzwiedzka K."/>
            <person name="Martijn J."/>
            <person name="Lind A.E."/>
            <person name="van Eijk R."/>
            <person name="Schleper C."/>
            <person name="Guy L."/>
            <person name="Ettema T.J."/>
        </authorList>
    </citation>
    <scope>NUCLEOTIDE SEQUENCE</scope>
</reference>
<evidence type="ECO:0000313" key="1">
    <source>
        <dbReference type="EMBL" id="KKM26767.1"/>
    </source>
</evidence>
<comment type="caution">
    <text evidence="1">The sequence shown here is derived from an EMBL/GenBank/DDBJ whole genome shotgun (WGS) entry which is preliminary data.</text>
</comment>
<dbReference type="EMBL" id="LAZR01012453">
    <property type="protein sequence ID" value="KKM26767.1"/>
    <property type="molecule type" value="Genomic_DNA"/>
</dbReference>
<protein>
    <submittedName>
        <fullName evidence="1">Uncharacterized protein</fullName>
    </submittedName>
</protein>
<name>A0A0F9IGX6_9ZZZZ</name>
<gene>
    <name evidence="1" type="ORF">LCGC14_1581460</name>
</gene>
<accession>A0A0F9IGX6</accession>
<sequence length="93" mass="10885">MEKLLKELDAVAILTAEEIQTMDVIIDDQRAIKETLKIALQYHANVNSQNETERRKIWQGWKDKYGLDHEKTYVMNRVKGYMVLQIQAVHNGI</sequence>
<dbReference type="AlphaFoldDB" id="A0A0F9IGX6"/>
<proteinExistence type="predicted"/>
<organism evidence="1">
    <name type="scientific">marine sediment metagenome</name>
    <dbReference type="NCBI Taxonomy" id="412755"/>
    <lineage>
        <taxon>unclassified sequences</taxon>
        <taxon>metagenomes</taxon>
        <taxon>ecological metagenomes</taxon>
    </lineage>
</organism>